<dbReference type="PROSITE" id="PS50007">
    <property type="entry name" value="PIPLC_X_DOMAIN"/>
    <property type="match status" value="1"/>
</dbReference>
<name>A0A4Q1RIW5_9FIRM</name>
<dbReference type="AlphaFoldDB" id="A0A4Q1RIW5"/>
<feature type="domain" description="GP-PDE" evidence="1">
    <location>
        <begin position="2"/>
        <end position="238"/>
    </location>
</feature>
<dbReference type="PANTHER" id="PTHR46211:SF1">
    <property type="entry name" value="GLYCEROPHOSPHODIESTER PHOSPHODIESTERASE, CYTOPLASMIC"/>
    <property type="match status" value="1"/>
</dbReference>
<protein>
    <submittedName>
        <fullName evidence="2">Glycerophosphodiester phosphodiesterase</fullName>
    </submittedName>
</protein>
<dbReference type="CDD" id="cd08563">
    <property type="entry name" value="GDPD_TtGDE_like"/>
    <property type="match status" value="1"/>
</dbReference>
<accession>A0A4Q1RIW5</accession>
<dbReference type="InterPro" id="IPR030395">
    <property type="entry name" value="GP_PDE_dom"/>
</dbReference>
<sequence>MMKVFAHRGFSGKYPENTMLAFKKAAEVGCYGIELDVQLTKDDEIVIMHDETIDRTTSGTGYIRDYMYRELCLVDCYGKFEGEYEFQRIPTLREYLTWVKDTGLVTNIELKNSVYYYEHLEEKVIDMVREFGMEDRVIFSSFNLVSINKCKKLLPEVPMGYLMEARMDNMGFFTEENGVEYYHPDKNFLTEEMVQDCHAHGIGVNVWTVNKKELMKQLNNWNVDGIFTNFPDRAKELGLEK</sequence>
<dbReference type="SUPFAM" id="SSF51695">
    <property type="entry name" value="PLC-like phosphodiesterases"/>
    <property type="match status" value="1"/>
</dbReference>
<dbReference type="OrthoDB" id="384721at2"/>
<dbReference type="PANTHER" id="PTHR46211">
    <property type="entry name" value="GLYCEROPHOSPHORYL DIESTER PHOSPHODIESTERASE"/>
    <property type="match status" value="1"/>
</dbReference>
<comment type="caution">
    <text evidence="2">The sequence shown here is derived from an EMBL/GenBank/DDBJ whole genome shotgun (WGS) entry which is preliminary data.</text>
</comment>
<evidence type="ECO:0000259" key="1">
    <source>
        <dbReference type="PROSITE" id="PS51704"/>
    </source>
</evidence>
<dbReference type="Gene3D" id="3.20.20.190">
    <property type="entry name" value="Phosphatidylinositol (PI) phosphodiesterase"/>
    <property type="match status" value="1"/>
</dbReference>
<dbReference type="InterPro" id="IPR017946">
    <property type="entry name" value="PLC-like_Pdiesterase_TIM-brl"/>
</dbReference>
<evidence type="ECO:0000313" key="2">
    <source>
        <dbReference type="EMBL" id="RXS75684.1"/>
    </source>
</evidence>
<dbReference type="Proteomes" id="UP000290106">
    <property type="component" value="Unassembled WGS sequence"/>
</dbReference>
<dbReference type="Pfam" id="PF03009">
    <property type="entry name" value="GDPD"/>
    <property type="match status" value="1"/>
</dbReference>
<dbReference type="PROSITE" id="PS51704">
    <property type="entry name" value="GP_PDE"/>
    <property type="match status" value="1"/>
</dbReference>
<keyword evidence="3" id="KW-1185">Reference proteome</keyword>
<gene>
    <name evidence="2" type="ORF">ETP43_10965</name>
</gene>
<dbReference type="GO" id="GO:0006629">
    <property type="term" value="P:lipid metabolic process"/>
    <property type="evidence" value="ECO:0007669"/>
    <property type="project" value="InterPro"/>
</dbReference>
<dbReference type="EMBL" id="SDKC01000001">
    <property type="protein sequence ID" value="RXS75684.1"/>
    <property type="molecule type" value="Genomic_DNA"/>
</dbReference>
<reference evidence="2 3" key="1">
    <citation type="submission" date="2019-01" db="EMBL/GenBank/DDBJ databases">
        <title>Blautia sp. nov. KGMB01111 isolated human feces.</title>
        <authorList>
            <person name="Park J.-E."/>
            <person name="Kim J.-S."/>
            <person name="Park S.-H."/>
        </authorList>
    </citation>
    <scope>NUCLEOTIDE SEQUENCE [LARGE SCALE GENOMIC DNA]</scope>
    <source>
        <strain evidence="2 3">KGMB01111</strain>
    </source>
</reference>
<proteinExistence type="predicted"/>
<organism evidence="2 3">
    <name type="scientific">Blautia faecicola</name>
    <dbReference type="NCBI Taxonomy" id="2509240"/>
    <lineage>
        <taxon>Bacteria</taxon>
        <taxon>Bacillati</taxon>
        <taxon>Bacillota</taxon>
        <taxon>Clostridia</taxon>
        <taxon>Lachnospirales</taxon>
        <taxon>Lachnospiraceae</taxon>
        <taxon>Blautia</taxon>
    </lineage>
</organism>
<evidence type="ECO:0000313" key="3">
    <source>
        <dbReference type="Proteomes" id="UP000290106"/>
    </source>
</evidence>
<dbReference type="GO" id="GO:0008081">
    <property type="term" value="F:phosphoric diester hydrolase activity"/>
    <property type="evidence" value="ECO:0007669"/>
    <property type="project" value="InterPro"/>
</dbReference>